<dbReference type="Proteomes" id="UP001631969">
    <property type="component" value="Unassembled WGS sequence"/>
</dbReference>
<name>A0ACC7NX56_9BACL</name>
<evidence type="ECO:0000313" key="1">
    <source>
        <dbReference type="EMBL" id="MFM9329070.1"/>
    </source>
</evidence>
<protein>
    <submittedName>
        <fullName evidence="1">MarR family winged helix-turn-helix transcriptional regulator</fullName>
    </submittedName>
</protein>
<sequence length="149" mass="16935">MEQNLREMFQIMGRRLGLLNKNCCTTGGIEISIAQSHILYELDRQHQPSMQQVADTLGIDITTFSRQIQSLIKQNLVKKTPSSEDGRVYLLSLTPEGKFIATTIDQQMNAFFNDVFEKMNAFERDTVIRSILLLNESMSKSPLCCKPMG</sequence>
<evidence type="ECO:0000313" key="2">
    <source>
        <dbReference type="Proteomes" id="UP001631969"/>
    </source>
</evidence>
<accession>A0ACC7NX56</accession>
<gene>
    <name evidence="1" type="ORF">ACI1P1_12305</name>
</gene>
<keyword evidence="2" id="KW-1185">Reference proteome</keyword>
<organism evidence="1 2">
    <name type="scientific">Paenibacillus mesotrionivorans</name>
    <dbReference type="NCBI Taxonomy" id="3160968"/>
    <lineage>
        <taxon>Bacteria</taxon>
        <taxon>Bacillati</taxon>
        <taxon>Bacillota</taxon>
        <taxon>Bacilli</taxon>
        <taxon>Bacillales</taxon>
        <taxon>Paenibacillaceae</taxon>
        <taxon>Paenibacillus</taxon>
    </lineage>
</organism>
<proteinExistence type="predicted"/>
<dbReference type="EMBL" id="JBJURJ010000007">
    <property type="protein sequence ID" value="MFM9329070.1"/>
    <property type="molecule type" value="Genomic_DNA"/>
</dbReference>
<reference evidence="1" key="1">
    <citation type="submission" date="2024-12" db="EMBL/GenBank/DDBJ databases">
        <authorList>
            <person name="Wu N."/>
        </authorList>
    </citation>
    <scope>NUCLEOTIDE SEQUENCE</scope>
    <source>
        <strain evidence="1">P15</strain>
    </source>
</reference>
<comment type="caution">
    <text evidence="1">The sequence shown here is derived from an EMBL/GenBank/DDBJ whole genome shotgun (WGS) entry which is preliminary data.</text>
</comment>